<dbReference type="Pfam" id="PF12511">
    <property type="entry name" value="DUF3716"/>
    <property type="match status" value="1"/>
</dbReference>
<dbReference type="AlphaFoldDB" id="A0AAW0S1Z4"/>
<gene>
    <name evidence="2" type="ORF">G3M48_009563</name>
</gene>
<feature type="region of interest" description="Disordered" evidence="1">
    <location>
        <begin position="246"/>
        <end position="313"/>
    </location>
</feature>
<proteinExistence type="predicted"/>
<feature type="compositionally biased region" description="Low complexity" evidence="1">
    <location>
        <begin position="298"/>
        <end position="313"/>
    </location>
</feature>
<feature type="region of interest" description="Disordered" evidence="1">
    <location>
        <begin position="54"/>
        <end position="73"/>
    </location>
</feature>
<dbReference type="EMBL" id="JAAHCF010000079">
    <property type="protein sequence ID" value="KAK8148643.1"/>
    <property type="molecule type" value="Genomic_DNA"/>
</dbReference>
<feature type="compositionally biased region" description="Low complexity" evidence="1">
    <location>
        <begin position="262"/>
        <end position="272"/>
    </location>
</feature>
<organism evidence="2 3">
    <name type="scientific">Beauveria asiatica</name>
    <dbReference type="NCBI Taxonomy" id="1069075"/>
    <lineage>
        <taxon>Eukaryota</taxon>
        <taxon>Fungi</taxon>
        <taxon>Dikarya</taxon>
        <taxon>Ascomycota</taxon>
        <taxon>Pezizomycotina</taxon>
        <taxon>Sordariomycetes</taxon>
        <taxon>Hypocreomycetidae</taxon>
        <taxon>Hypocreales</taxon>
        <taxon>Cordycipitaceae</taxon>
        <taxon>Beauveria</taxon>
    </lineage>
</organism>
<evidence type="ECO:0000313" key="2">
    <source>
        <dbReference type="EMBL" id="KAK8148643.1"/>
    </source>
</evidence>
<comment type="caution">
    <text evidence="2">The sequence shown here is derived from an EMBL/GenBank/DDBJ whole genome shotgun (WGS) entry which is preliminary data.</text>
</comment>
<name>A0AAW0S1Z4_9HYPO</name>
<evidence type="ECO:0000256" key="1">
    <source>
        <dbReference type="SAM" id="MobiDB-lite"/>
    </source>
</evidence>
<evidence type="ECO:0000313" key="3">
    <source>
        <dbReference type="Proteomes" id="UP001397290"/>
    </source>
</evidence>
<protein>
    <submittedName>
        <fullName evidence="2">Uncharacterized protein</fullName>
    </submittedName>
</protein>
<accession>A0AAW0S1Z4</accession>
<keyword evidence="3" id="KW-1185">Reference proteome</keyword>
<sequence length="313" mass="34203">MDVPIDTTPAAQILDRVVGHVVQSINDFNKIPSPQYRFTQRLTELTAQLERCTARLRQPRPQPQPGVGHTTEDEITDTTAASEGQQRAEASAISAAEASVPQLTEYGGAARNHSIGRRKVAFQIIDADNRLIAVLKQAGSWGNKRVDAILHMPIQRTVKLRREHSFDQRQLNAICDPSDKEGVKIVACMIQACGDIMHQSCLCCEIDKTGPFETCAMIDDEMFPQCGNCAWNRRLCRGALVAAEEEESPSSEARITPDIAESTESLNSSFSSIQSEDVDQRSLVSDNVIPGPISPGRQSQSDIASIATSSDDL</sequence>
<dbReference type="InterPro" id="IPR022190">
    <property type="entry name" value="DUF3716"/>
</dbReference>
<dbReference type="Proteomes" id="UP001397290">
    <property type="component" value="Unassembled WGS sequence"/>
</dbReference>
<reference evidence="2 3" key="1">
    <citation type="submission" date="2020-02" db="EMBL/GenBank/DDBJ databases">
        <title>Comparative genomics of the hypocrealean fungal genus Beauvera.</title>
        <authorList>
            <person name="Showalter D.N."/>
            <person name="Bushley K.E."/>
            <person name="Rehner S.A."/>
        </authorList>
    </citation>
    <scope>NUCLEOTIDE SEQUENCE [LARGE SCALE GENOMIC DNA]</scope>
    <source>
        <strain evidence="2 3">ARSEF4384</strain>
    </source>
</reference>